<dbReference type="EC" id="6.3.5.2" evidence="3"/>
<keyword evidence="8 11" id="KW-0067">ATP-binding</keyword>
<dbReference type="CDD" id="cd01997">
    <property type="entry name" value="GMP_synthase_C"/>
    <property type="match status" value="1"/>
</dbReference>
<evidence type="ECO:0000256" key="4">
    <source>
        <dbReference type="ARBA" id="ARBA00022598"/>
    </source>
</evidence>
<dbReference type="Pfam" id="PF00117">
    <property type="entry name" value="GATase"/>
    <property type="match status" value="1"/>
</dbReference>
<evidence type="ECO:0000256" key="8">
    <source>
        <dbReference type="ARBA" id="ARBA00022840"/>
    </source>
</evidence>
<dbReference type="Gene3D" id="3.40.50.620">
    <property type="entry name" value="HUPs"/>
    <property type="match status" value="1"/>
</dbReference>
<sequence>MKRSSHSLNPHPASPEEKRNPPCSDNDSTADTIIGATASSSVTSSAVTGASPPNNSNNLVSNSNSQPENPTVPDLANRSNGNHLNNCGKVQQNGSAIPKETENCAQMNDFKDQAHEWECQRSIEEKVAILDFGAQYGKVIDRRVRECNVYCELLPLATPASELMRKGFKAIIISGGPNSVYVPNAPKYDPALFTCGLPVLGICYGFQLINKEFGGNVSRESLREDGQAVVHVDQDSPFFDGLAAQQRVLLTHGDSVTHRSVAKEFKIIAQSGDFVAGIGNDRRKIYGIQFHPEVDLTENGAKMIDNFLRKIVGLSAVYTLDNRELMCIQHIQKIVGDKSVLVMVSGGVDSTVCAALLHKALGPSKVFAIHIDNGFMRLNESKNVIESLNAIGLEVHRFNFVDEFLNGRVRVQGVETPILRWAIKPEDKRMIIGDTFIGCKDIALKELQLGEDATEGIFLAQGTLRPDLIESASELASGNAEVIKTHHNDTALVRELRNLGKVVEPLQDFHKDEVRELGRALNLPESIVNRHPFPGPGLAIRILCAEHPFQDESGIKCTLLPIKSVGDKRSYSYVASLSVNSDRIPWSTLEKIARAIPSKAHNVNSVRIWRSANRAN</sequence>
<keyword evidence="15" id="KW-1185">Reference proteome</keyword>
<evidence type="ECO:0000256" key="2">
    <source>
        <dbReference type="ARBA" id="ARBA00011738"/>
    </source>
</evidence>
<dbReference type="CDD" id="cd01742">
    <property type="entry name" value="GATase1_GMP_Synthase"/>
    <property type="match status" value="1"/>
</dbReference>
<dbReference type="GO" id="GO:0005829">
    <property type="term" value="C:cytosol"/>
    <property type="evidence" value="ECO:0007669"/>
    <property type="project" value="TreeGrafter"/>
</dbReference>
<dbReference type="PRINTS" id="PR00096">
    <property type="entry name" value="GATASE"/>
</dbReference>
<dbReference type="InterPro" id="IPR022310">
    <property type="entry name" value="NAD/GMP_synthase"/>
</dbReference>
<organism evidence="14 15">
    <name type="scientific">Ditylenchus destructor</name>
    <dbReference type="NCBI Taxonomy" id="166010"/>
    <lineage>
        <taxon>Eukaryota</taxon>
        <taxon>Metazoa</taxon>
        <taxon>Ecdysozoa</taxon>
        <taxon>Nematoda</taxon>
        <taxon>Chromadorea</taxon>
        <taxon>Rhabditida</taxon>
        <taxon>Tylenchina</taxon>
        <taxon>Tylenchomorpha</taxon>
        <taxon>Sphaerularioidea</taxon>
        <taxon>Anguinidae</taxon>
        <taxon>Anguininae</taxon>
        <taxon>Ditylenchus</taxon>
    </lineage>
</organism>
<dbReference type="InterPro" id="IPR029062">
    <property type="entry name" value="Class_I_gatase-like"/>
</dbReference>
<keyword evidence="6 11" id="KW-0332">GMP biosynthesis</keyword>
<protein>
    <recommendedName>
        <fullName evidence="3">GMP synthase (glutamine-hydrolyzing)</fullName>
        <ecNumber evidence="3">6.3.5.2</ecNumber>
    </recommendedName>
    <alternativeName>
        <fullName evidence="10">Glutamine amidotransferase</fullName>
    </alternativeName>
</protein>
<dbReference type="NCBIfam" id="NF000848">
    <property type="entry name" value="PRK00074.1"/>
    <property type="match status" value="1"/>
</dbReference>
<comment type="subunit">
    <text evidence="2">Homodimer.</text>
</comment>
<dbReference type="SUPFAM" id="SSF54810">
    <property type="entry name" value="GMP synthetase C-terminal dimerisation domain"/>
    <property type="match status" value="1"/>
</dbReference>
<feature type="region of interest" description="Disordered" evidence="12">
    <location>
        <begin position="1"/>
        <end position="93"/>
    </location>
</feature>
<evidence type="ECO:0000256" key="10">
    <source>
        <dbReference type="ARBA" id="ARBA00031356"/>
    </source>
</evidence>
<dbReference type="SUPFAM" id="SSF52402">
    <property type="entry name" value="Adenine nucleotide alpha hydrolases-like"/>
    <property type="match status" value="1"/>
</dbReference>
<dbReference type="SUPFAM" id="SSF52317">
    <property type="entry name" value="Class I glutamine amidotransferase-like"/>
    <property type="match status" value="1"/>
</dbReference>
<dbReference type="Pfam" id="PF02540">
    <property type="entry name" value="NAD_synthase"/>
    <property type="match status" value="1"/>
</dbReference>
<evidence type="ECO:0000313" key="15">
    <source>
        <dbReference type="Proteomes" id="UP001201812"/>
    </source>
</evidence>
<evidence type="ECO:0000256" key="12">
    <source>
        <dbReference type="SAM" id="MobiDB-lite"/>
    </source>
</evidence>
<feature type="domain" description="GMPS ATP-PPase" evidence="13">
    <location>
        <begin position="318"/>
        <end position="530"/>
    </location>
</feature>
<dbReference type="EMBL" id="JAKKPZ010000020">
    <property type="protein sequence ID" value="KAI1711999.1"/>
    <property type="molecule type" value="Genomic_DNA"/>
</dbReference>
<evidence type="ECO:0000256" key="5">
    <source>
        <dbReference type="ARBA" id="ARBA00022741"/>
    </source>
</evidence>
<evidence type="ECO:0000256" key="11">
    <source>
        <dbReference type="PROSITE-ProRule" id="PRU00886"/>
    </source>
</evidence>
<feature type="binding site" evidence="11">
    <location>
        <begin position="345"/>
        <end position="351"/>
    </location>
    <ligand>
        <name>ATP</name>
        <dbReference type="ChEBI" id="CHEBI:30616"/>
    </ligand>
</feature>
<dbReference type="GO" id="GO:0003921">
    <property type="term" value="F:GMP synthase activity"/>
    <property type="evidence" value="ECO:0007669"/>
    <property type="project" value="InterPro"/>
</dbReference>
<keyword evidence="5 11" id="KW-0547">Nucleotide-binding</keyword>
<dbReference type="FunFam" id="3.40.50.880:FF:000013">
    <property type="entry name" value="GMP synthase [glutamine-hydrolyzing]"/>
    <property type="match status" value="1"/>
</dbReference>
<dbReference type="PRINTS" id="PR00097">
    <property type="entry name" value="ANTSNTHASEII"/>
</dbReference>
<dbReference type="Proteomes" id="UP001201812">
    <property type="component" value="Unassembled WGS sequence"/>
</dbReference>
<evidence type="ECO:0000256" key="9">
    <source>
        <dbReference type="ARBA" id="ARBA00022962"/>
    </source>
</evidence>
<feature type="compositionally biased region" description="Low complexity" evidence="12">
    <location>
        <begin position="32"/>
        <end position="65"/>
    </location>
</feature>
<accession>A0AAD4MYZ9</accession>
<comment type="caution">
    <text evidence="14">The sequence shown here is derived from an EMBL/GenBank/DDBJ whole genome shotgun (WGS) entry which is preliminary data.</text>
</comment>
<dbReference type="PANTHER" id="PTHR11922:SF2">
    <property type="entry name" value="GMP SYNTHASE [GLUTAMINE-HYDROLYZING]"/>
    <property type="match status" value="1"/>
</dbReference>
<evidence type="ECO:0000259" key="13">
    <source>
        <dbReference type="PROSITE" id="PS51553"/>
    </source>
</evidence>
<keyword evidence="7 11" id="KW-0658">Purine biosynthesis</keyword>
<evidence type="ECO:0000256" key="7">
    <source>
        <dbReference type="ARBA" id="ARBA00022755"/>
    </source>
</evidence>
<dbReference type="Gene3D" id="3.30.300.10">
    <property type="match status" value="1"/>
</dbReference>
<keyword evidence="4" id="KW-0436">Ligase</keyword>
<dbReference type="GO" id="GO:0005524">
    <property type="term" value="F:ATP binding"/>
    <property type="evidence" value="ECO:0007669"/>
    <property type="project" value="UniProtKB-UniRule"/>
</dbReference>
<dbReference type="Gene3D" id="3.40.50.880">
    <property type="match status" value="1"/>
</dbReference>
<comment type="pathway">
    <text evidence="1">Purine metabolism; GMP biosynthesis; GMP from XMP (L-Gln route): step 1/1.</text>
</comment>
<dbReference type="AlphaFoldDB" id="A0AAD4MYZ9"/>
<dbReference type="FunFam" id="3.40.50.620:FF:000044">
    <property type="entry name" value="GMP synthase [glutamine-hydrolyzing]"/>
    <property type="match status" value="1"/>
</dbReference>
<dbReference type="PANTHER" id="PTHR11922">
    <property type="entry name" value="GMP SYNTHASE-RELATED"/>
    <property type="match status" value="1"/>
</dbReference>
<evidence type="ECO:0000256" key="3">
    <source>
        <dbReference type="ARBA" id="ARBA00012746"/>
    </source>
</evidence>
<evidence type="ECO:0000313" key="14">
    <source>
        <dbReference type="EMBL" id="KAI1711999.1"/>
    </source>
</evidence>
<dbReference type="InterPro" id="IPR017926">
    <property type="entry name" value="GATASE"/>
</dbReference>
<dbReference type="PROSITE" id="PS51273">
    <property type="entry name" value="GATASE_TYPE_1"/>
    <property type="match status" value="1"/>
</dbReference>
<proteinExistence type="predicted"/>
<dbReference type="PROSITE" id="PS51553">
    <property type="entry name" value="GMPS_ATP_PPASE"/>
    <property type="match status" value="1"/>
</dbReference>
<gene>
    <name evidence="14" type="ORF">DdX_09962</name>
</gene>
<dbReference type="InterPro" id="IPR004739">
    <property type="entry name" value="GMP_synth_GATase"/>
</dbReference>
<evidence type="ECO:0000256" key="1">
    <source>
        <dbReference type="ARBA" id="ARBA00005153"/>
    </source>
</evidence>
<name>A0AAD4MYZ9_9BILA</name>
<dbReference type="InterPro" id="IPR025777">
    <property type="entry name" value="GMPS_ATP_PPase_dom"/>
</dbReference>
<dbReference type="InterPro" id="IPR014729">
    <property type="entry name" value="Rossmann-like_a/b/a_fold"/>
</dbReference>
<keyword evidence="9 14" id="KW-0315">Glutamine amidotransferase</keyword>
<dbReference type="InterPro" id="IPR001674">
    <property type="entry name" value="GMP_synth_C"/>
</dbReference>
<evidence type="ECO:0000256" key="6">
    <source>
        <dbReference type="ARBA" id="ARBA00022749"/>
    </source>
</evidence>
<dbReference type="NCBIfam" id="TIGR00888">
    <property type="entry name" value="guaA_Nterm"/>
    <property type="match status" value="1"/>
</dbReference>
<reference evidence="14" key="1">
    <citation type="submission" date="2022-01" db="EMBL/GenBank/DDBJ databases">
        <title>Genome Sequence Resource for Two Populations of Ditylenchus destructor, the Migratory Endoparasitic Phytonematode.</title>
        <authorList>
            <person name="Zhang H."/>
            <person name="Lin R."/>
            <person name="Xie B."/>
        </authorList>
    </citation>
    <scope>NUCLEOTIDE SEQUENCE</scope>
    <source>
        <strain evidence="14">BazhouSP</strain>
    </source>
</reference>
<feature type="compositionally biased region" description="Polar residues" evidence="12">
    <location>
        <begin position="77"/>
        <end position="93"/>
    </location>
</feature>